<dbReference type="GO" id="GO:0008270">
    <property type="term" value="F:zinc ion binding"/>
    <property type="evidence" value="ECO:0007669"/>
    <property type="project" value="UniProtKB-KW"/>
</dbReference>
<name>A0A3G4ZUT0_9VIRU</name>
<dbReference type="InterPro" id="IPR013083">
    <property type="entry name" value="Znf_RING/FYVE/PHD"/>
</dbReference>
<sequence length="217" mass="25129">MLYSINIQMNTIAQMDDNMRKLRGLNQKLFLIETLPVVNPANLIREYSVMGLTGNVYKVSIKNTPECTCPDFQIRHKKCKHIYFILMRVMQIKTKIDSHQYTDDELKMMFTFIPPITDALCIDHLTRKKYDVHRTKIAVGTTDKTITMKGKDDLCPVCLDDIVNGEEFDYCKTSCGRCIHNSCFKMWSSKNGEFCVFCRGSWNLPQALTQKYVNLAQ</sequence>
<feature type="domain" description="RING-type" evidence="2">
    <location>
        <begin position="155"/>
        <end position="199"/>
    </location>
</feature>
<feature type="domain" description="SWIM-type" evidence="3">
    <location>
        <begin position="57"/>
        <end position="90"/>
    </location>
</feature>
<gene>
    <name evidence="4" type="ORF">Edafosvirus22_12</name>
</gene>
<accession>A0A3G4ZUT0</accession>
<evidence type="ECO:0008006" key="5">
    <source>
        <dbReference type="Google" id="ProtNLM"/>
    </source>
</evidence>
<evidence type="ECO:0000259" key="3">
    <source>
        <dbReference type="PROSITE" id="PS50966"/>
    </source>
</evidence>
<dbReference type="EMBL" id="MK072087">
    <property type="protein sequence ID" value="AYV78655.1"/>
    <property type="molecule type" value="Genomic_DNA"/>
</dbReference>
<evidence type="ECO:0000313" key="4">
    <source>
        <dbReference type="EMBL" id="AYV78655.1"/>
    </source>
</evidence>
<keyword evidence="1" id="KW-0863">Zinc-finger</keyword>
<keyword evidence="1" id="KW-0479">Metal-binding</keyword>
<dbReference type="PANTHER" id="PTHR21540">
    <property type="entry name" value="RING FINGER AND SWIM DOMAIN-CONTAINING PROTEIN 2"/>
    <property type="match status" value="1"/>
</dbReference>
<dbReference type="GO" id="GO:0061630">
    <property type="term" value="F:ubiquitin protein ligase activity"/>
    <property type="evidence" value="ECO:0007669"/>
    <property type="project" value="InterPro"/>
</dbReference>
<evidence type="ECO:0000256" key="1">
    <source>
        <dbReference type="PROSITE-ProRule" id="PRU00175"/>
    </source>
</evidence>
<dbReference type="SUPFAM" id="SSF57850">
    <property type="entry name" value="RING/U-box"/>
    <property type="match status" value="1"/>
</dbReference>
<organism evidence="4">
    <name type="scientific">Edafosvirus sp</name>
    <dbReference type="NCBI Taxonomy" id="2487765"/>
    <lineage>
        <taxon>Viruses</taxon>
        <taxon>Varidnaviria</taxon>
        <taxon>Bamfordvirae</taxon>
        <taxon>Nucleocytoviricota</taxon>
        <taxon>Megaviricetes</taxon>
        <taxon>Imitervirales</taxon>
        <taxon>Mimiviridae</taxon>
        <taxon>Klosneuvirinae</taxon>
    </lineage>
</organism>
<dbReference type="PROSITE" id="PS50966">
    <property type="entry name" value="ZF_SWIM"/>
    <property type="match status" value="1"/>
</dbReference>
<keyword evidence="1" id="KW-0862">Zinc</keyword>
<dbReference type="InterPro" id="IPR007527">
    <property type="entry name" value="Znf_SWIM"/>
</dbReference>
<dbReference type="Pfam" id="PF13639">
    <property type="entry name" value="zf-RING_2"/>
    <property type="match status" value="1"/>
</dbReference>
<dbReference type="InterPro" id="IPR001841">
    <property type="entry name" value="Znf_RING"/>
</dbReference>
<dbReference type="Gene3D" id="3.30.40.10">
    <property type="entry name" value="Zinc/RING finger domain, C3HC4 (zinc finger)"/>
    <property type="match status" value="1"/>
</dbReference>
<dbReference type="InterPro" id="IPR039903">
    <property type="entry name" value="Zswim2"/>
</dbReference>
<protein>
    <recommendedName>
        <fullName evidence="5">SWIM-type domain-containing protein</fullName>
    </recommendedName>
</protein>
<proteinExistence type="predicted"/>
<reference evidence="4" key="1">
    <citation type="submission" date="2018-10" db="EMBL/GenBank/DDBJ databases">
        <title>Hidden diversity of soil giant viruses.</title>
        <authorList>
            <person name="Schulz F."/>
            <person name="Alteio L."/>
            <person name="Goudeau D."/>
            <person name="Ryan E.M."/>
            <person name="Malmstrom R.R."/>
            <person name="Blanchard J."/>
            <person name="Woyke T."/>
        </authorList>
    </citation>
    <scope>NUCLEOTIDE SEQUENCE</scope>
    <source>
        <strain evidence="4">EDV1</strain>
    </source>
</reference>
<dbReference type="Pfam" id="PF04434">
    <property type="entry name" value="SWIM"/>
    <property type="match status" value="1"/>
</dbReference>
<dbReference type="PANTHER" id="PTHR21540:SF0">
    <property type="entry name" value="PHD FAMILY PROTEIN"/>
    <property type="match status" value="1"/>
</dbReference>
<dbReference type="PROSITE" id="PS50089">
    <property type="entry name" value="ZF_RING_2"/>
    <property type="match status" value="1"/>
</dbReference>
<evidence type="ECO:0000259" key="2">
    <source>
        <dbReference type="PROSITE" id="PS50089"/>
    </source>
</evidence>